<comment type="function">
    <text evidence="10">Protein associated with the U5 snRNP, during its maturation and its post-splicing recycling and which is required for spliceosomal tri-snRNP complex assembly in the nucleus. Has a molecular sequestering activity and transiently hinders SNRNP200 binding sites for constitutive splicing factors that intervene later during the assembly of the spliceosome and splicing. Together with its molecular sequestering activity, may also function as a molecular adapter and placeholder, coordinating the assembly of the U5 snRNP and its association with the U4/U6 di-snRNP.</text>
</comment>
<comment type="subcellular location">
    <subcellularLocation>
        <location evidence="2">Cytoplasm</location>
    </subcellularLocation>
    <subcellularLocation>
        <location evidence="1">Nucleus</location>
    </subcellularLocation>
</comment>
<organism evidence="12 13">
    <name type="scientific">Scleropages formosus</name>
    <name type="common">Asian bonytongue</name>
    <name type="synonym">Osteoglossum formosum</name>
    <dbReference type="NCBI Taxonomy" id="113540"/>
    <lineage>
        <taxon>Eukaryota</taxon>
        <taxon>Metazoa</taxon>
        <taxon>Chordata</taxon>
        <taxon>Craniata</taxon>
        <taxon>Vertebrata</taxon>
        <taxon>Euteleostomi</taxon>
        <taxon>Actinopterygii</taxon>
        <taxon>Neopterygii</taxon>
        <taxon>Teleostei</taxon>
        <taxon>Osteoglossocephala</taxon>
        <taxon>Osteoglossomorpha</taxon>
        <taxon>Osteoglossiformes</taxon>
        <taxon>Osteoglossidae</taxon>
        <taxon>Scleropages</taxon>
    </lineage>
</organism>
<dbReference type="STRING" id="113540.ENSSFOP00015014680"/>
<evidence type="ECO:0000256" key="9">
    <source>
        <dbReference type="ARBA" id="ARBA00035304"/>
    </source>
</evidence>
<comment type="caution">
    <text evidence="12">The sequence shown here is derived from an EMBL/GenBank/DDBJ whole genome shotgun (WGS) entry which is preliminary data.</text>
</comment>
<feature type="region of interest" description="Disordered" evidence="11">
    <location>
        <begin position="255"/>
        <end position="307"/>
    </location>
</feature>
<evidence type="ECO:0000256" key="7">
    <source>
        <dbReference type="ARBA" id="ARBA00023187"/>
    </source>
</evidence>
<dbReference type="GO" id="GO:0005737">
    <property type="term" value="C:cytoplasm"/>
    <property type="evidence" value="ECO:0007669"/>
    <property type="project" value="UniProtKB-SubCell"/>
</dbReference>
<evidence type="ECO:0000313" key="12">
    <source>
        <dbReference type="EMBL" id="KPP63175.1"/>
    </source>
</evidence>
<dbReference type="GO" id="GO:0006397">
    <property type="term" value="P:mRNA processing"/>
    <property type="evidence" value="ECO:0007669"/>
    <property type="project" value="UniProtKB-KW"/>
</dbReference>
<keyword evidence="6" id="KW-0747">Spliceosome</keyword>
<evidence type="ECO:0000256" key="11">
    <source>
        <dbReference type="SAM" id="MobiDB-lite"/>
    </source>
</evidence>
<keyword evidence="7" id="KW-0508">mRNA splicing</keyword>
<evidence type="ECO:0000256" key="10">
    <source>
        <dbReference type="ARBA" id="ARBA00045970"/>
    </source>
</evidence>
<dbReference type="GO" id="GO:0005681">
    <property type="term" value="C:spliceosomal complex"/>
    <property type="evidence" value="ECO:0007669"/>
    <property type="project" value="UniProtKB-KW"/>
</dbReference>
<feature type="compositionally biased region" description="Low complexity" evidence="11">
    <location>
        <begin position="135"/>
        <end position="147"/>
    </location>
</feature>
<dbReference type="Proteomes" id="UP000034805">
    <property type="component" value="Unassembled WGS sequence"/>
</dbReference>
<evidence type="ECO:0000256" key="1">
    <source>
        <dbReference type="ARBA" id="ARBA00004123"/>
    </source>
</evidence>
<proteinExistence type="inferred from homology"/>
<dbReference type="EMBL" id="JARO02008102">
    <property type="protein sequence ID" value="KPP63175.1"/>
    <property type="molecule type" value="Genomic_DNA"/>
</dbReference>
<keyword evidence="8" id="KW-0539">Nucleus</keyword>
<gene>
    <name evidence="12" type="ORF">Z043_118589</name>
</gene>
<dbReference type="KEGG" id="sfm:108940960"/>
<dbReference type="Pfam" id="PF15264">
    <property type="entry name" value="TSSC4"/>
    <property type="match status" value="1"/>
</dbReference>
<dbReference type="AlphaFoldDB" id="A0A0P7WHT5"/>
<reference evidence="12 13" key="1">
    <citation type="submission" date="2015-08" db="EMBL/GenBank/DDBJ databases">
        <title>The genome of the Asian arowana (Scleropages formosus).</title>
        <authorList>
            <person name="Tan M.H."/>
            <person name="Gan H.M."/>
            <person name="Croft L.J."/>
            <person name="Austin C.M."/>
        </authorList>
    </citation>
    <scope>NUCLEOTIDE SEQUENCE [LARGE SCALE GENOMIC DNA]</scope>
    <source>
        <strain evidence="12">Aro1</strain>
    </source>
</reference>
<sequence length="307" mass="33535">MAEQETKGKGDGKKLRDTDNDDELSDTASLSDSEPEVPSVTYGTKVEDLSSSGSESSDEDPPEGHTGSQQPLFQLKGMSAGFSSRSHNIFDCLESSAKNAMPGLGEDNLIDKTFVRPMLPPLARQKKDGDKGCLSASKPSTKSASSSRVVPDYVAHPERWTKYSLEDVPETSDSKNSQVAQEYIFGLQQQRQGRWPVSVQESFTPVFNQDHSSMSDKKIVFSRPSQGGEAQLERKPVVGKKSEVGLCHLEDLDQECVPSSTGKRKRKCGSDKGDVGDGQEQPPTPGFNSSRKVNRKNFRRAAEGDED</sequence>
<feature type="region of interest" description="Disordered" evidence="11">
    <location>
        <begin position="1"/>
        <end position="79"/>
    </location>
</feature>
<evidence type="ECO:0000256" key="5">
    <source>
        <dbReference type="ARBA" id="ARBA00022664"/>
    </source>
</evidence>
<keyword evidence="5" id="KW-0507">mRNA processing</keyword>
<evidence type="ECO:0000256" key="6">
    <source>
        <dbReference type="ARBA" id="ARBA00022728"/>
    </source>
</evidence>
<protein>
    <recommendedName>
        <fullName evidence="9">U5 small nuclear ribonucleoprotein TSSC4</fullName>
    </recommendedName>
</protein>
<accession>A0A0P7WHT5</accession>
<dbReference type="InterPro" id="IPR029338">
    <property type="entry name" value="TSSC4"/>
</dbReference>
<dbReference type="PANTHER" id="PTHR13445">
    <property type="entry name" value="TUMOR SUPPRESSING SUBTRANSFERABLE CANDIDATE 4 TSSC4"/>
    <property type="match status" value="1"/>
</dbReference>
<comment type="similarity">
    <text evidence="3">Belongs to the TSSC4 family.</text>
</comment>
<evidence type="ECO:0000256" key="3">
    <source>
        <dbReference type="ARBA" id="ARBA00010362"/>
    </source>
</evidence>
<evidence type="ECO:0000313" key="13">
    <source>
        <dbReference type="Proteomes" id="UP000034805"/>
    </source>
</evidence>
<keyword evidence="4" id="KW-0963">Cytoplasm</keyword>
<evidence type="ECO:0000256" key="4">
    <source>
        <dbReference type="ARBA" id="ARBA00022490"/>
    </source>
</evidence>
<evidence type="ECO:0000256" key="2">
    <source>
        <dbReference type="ARBA" id="ARBA00004496"/>
    </source>
</evidence>
<name>A0A0P7WHT5_SCLFO</name>
<dbReference type="OrthoDB" id="1906282at2759"/>
<feature type="compositionally biased region" description="Basic and acidic residues" evidence="11">
    <location>
        <begin position="1"/>
        <end position="18"/>
    </location>
</feature>
<evidence type="ECO:0000256" key="8">
    <source>
        <dbReference type="ARBA" id="ARBA00023242"/>
    </source>
</evidence>
<dbReference type="PANTHER" id="PTHR13445:SF3">
    <property type="entry name" value="U5 SMALL NUCLEAR RIBONUCLEOPROTEIN TSSC4"/>
    <property type="match status" value="1"/>
</dbReference>
<feature type="region of interest" description="Disordered" evidence="11">
    <location>
        <begin position="120"/>
        <end position="150"/>
    </location>
</feature>
<dbReference type="GO" id="GO:0008380">
    <property type="term" value="P:RNA splicing"/>
    <property type="evidence" value="ECO:0007669"/>
    <property type="project" value="UniProtKB-KW"/>
</dbReference>